<accession>A0A0J6IMX6</accession>
<dbReference type="RefSeq" id="WP_048365059.1">
    <property type="nucleotide sequence ID" value="NZ_JAAEBV010000003.1"/>
</dbReference>
<protein>
    <recommendedName>
        <fullName evidence="1">DUF6630 domain-containing protein</fullName>
    </recommendedName>
</protein>
<evidence type="ECO:0000259" key="1">
    <source>
        <dbReference type="Pfam" id="PF20335"/>
    </source>
</evidence>
<proteinExistence type="predicted"/>
<feature type="domain" description="DUF6630" evidence="1">
    <location>
        <begin position="96"/>
        <end position="190"/>
    </location>
</feature>
<dbReference type="PATRIC" id="fig|1608994.3.peg.3638"/>
<comment type="caution">
    <text evidence="2">The sequence shown here is derived from an EMBL/GenBank/DDBJ whole genome shotgun (WGS) entry which is preliminary data.</text>
</comment>
<reference evidence="2 3" key="1">
    <citation type="submission" date="2015-02" db="EMBL/GenBank/DDBJ databases">
        <title>Pseudomonas helleri sp. nov. and Pseudomonas weihenstephanensis sp. nov., isolated from raw cows milk.</title>
        <authorList>
            <person name="von Neubeck M."/>
            <person name="Huptas C."/>
            <person name="Wenning M."/>
            <person name="Scherer S."/>
        </authorList>
    </citation>
    <scope>NUCLEOTIDE SEQUENCE [LARGE SCALE GENOMIC DNA]</scope>
    <source>
        <strain evidence="2 3">DSM 29166</strain>
    </source>
</reference>
<evidence type="ECO:0000313" key="3">
    <source>
        <dbReference type="Proteomes" id="UP000036325"/>
    </source>
</evidence>
<evidence type="ECO:0000313" key="2">
    <source>
        <dbReference type="EMBL" id="KMN13334.1"/>
    </source>
</evidence>
<name>A0A0J6IMX6_9PSED</name>
<gene>
    <name evidence="2" type="ORF">TU86_14850</name>
</gene>
<dbReference type="OrthoDB" id="6857150at2"/>
<dbReference type="EMBL" id="JYLF01000005">
    <property type="protein sequence ID" value="KMN13334.1"/>
    <property type="molecule type" value="Genomic_DNA"/>
</dbReference>
<dbReference type="Proteomes" id="UP000036325">
    <property type="component" value="Unassembled WGS sequence"/>
</dbReference>
<dbReference type="Pfam" id="PF20335">
    <property type="entry name" value="DUF6630"/>
    <property type="match status" value="1"/>
</dbReference>
<accession>A0A0J6IZX3</accession>
<dbReference type="AlphaFoldDB" id="A0A0J6IMX6"/>
<sequence>MGILDRLFGGRFTMPPPEETNLSASAIMKELRPGPPDPAQKKALETFALALLAVVPEKEGARLVRRVMRRYAMGDDACSAFTDGLLEGSKAQKLEHLVLMSLDWKGFDVFEYQVPYLVSANQLKEPYVYVRNGASSMPEVLDEFDRWLVRFGKRYLHLDTGGDNYDGFIVDADRVEETIELASRAGIKVSLENF</sequence>
<organism evidence="2 3">
    <name type="scientific">Pseudomonas weihenstephanensis</name>
    <dbReference type="NCBI Taxonomy" id="1608994"/>
    <lineage>
        <taxon>Bacteria</taxon>
        <taxon>Pseudomonadati</taxon>
        <taxon>Pseudomonadota</taxon>
        <taxon>Gammaproteobacteria</taxon>
        <taxon>Pseudomonadales</taxon>
        <taxon>Pseudomonadaceae</taxon>
        <taxon>Pseudomonas</taxon>
    </lineage>
</organism>
<dbReference type="InterPro" id="IPR046582">
    <property type="entry name" value="DUF6630"/>
</dbReference>